<dbReference type="RefSeq" id="WP_188606196.1">
    <property type="nucleotide sequence ID" value="NZ_BMIC01000003.1"/>
</dbReference>
<comment type="caution">
    <text evidence="3">The sequence shown here is derived from an EMBL/GenBank/DDBJ whole genome shotgun (WGS) entry which is preliminary data.</text>
</comment>
<sequence length="354" mass="40206">MKKIIILICVLQFNISYTQVTLNADGPGNTYELITSVLAPGYNPVEVPDCNHTSFGRHIDEVYDNELNTNVFRFYIHTSPDNDRCINVDRQRNEIKTYDQSPENLLGRQNEIVVYKWKFKLEAGFKTSSNFTHLHQLKSVGGALEDMPMYTLTARKSNPDRLELRYAETDTQVTLLQTSLAPFIGTWLDVTETITYGTSGTYAIEIKRVDNDNILLNYSNNSIINWRTGASFVRPKWGIYRSLLNAQDLRDETILFANFSIEELPTLSINEADVDNTTFSIVPNPSSNIIHLKNVNTNASLIQLYSLDGRKVLEKDSNFETNVDIDISSISNGSYIIIVKGKQLYQSKLLIISH</sequence>
<evidence type="ECO:0000259" key="2">
    <source>
        <dbReference type="Pfam" id="PF18962"/>
    </source>
</evidence>
<dbReference type="AlphaFoldDB" id="A0A8J2XHE7"/>
<dbReference type="EMBL" id="BMIC01000003">
    <property type="protein sequence ID" value="GFZ88167.1"/>
    <property type="molecule type" value="Genomic_DNA"/>
</dbReference>
<feature type="domain" description="Secretion system C-terminal sorting" evidence="2">
    <location>
        <begin position="282"/>
        <end position="351"/>
    </location>
</feature>
<proteinExistence type="predicted"/>
<evidence type="ECO:0000313" key="4">
    <source>
        <dbReference type="Proteomes" id="UP000598120"/>
    </source>
</evidence>
<dbReference type="Proteomes" id="UP000598120">
    <property type="component" value="Unassembled WGS sequence"/>
</dbReference>
<evidence type="ECO:0000256" key="1">
    <source>
        <dbReference type="ARBA" id="ARBA00022729"/>
    </source>
</evidence>
<reference evidence="3 4" key="1">
    <citation type="journal article" date="2014" name="Int. J. Syst. Evol. Microbiol.">
        <title>Complete genome sequence of Corynebacterium casei LMG S-19264T (=DSM 44701T), isolated from a smear-ripened cheese.</title>
        <authorList>
            <consortium name="US DOE Joint Genome Institute (JGI-PGF)"/>
            <person name="Walter F."/>
            <person name="Albersmeier A."/>
            <person name="Kalinowski J."/>
            <person name="Ruckert C."/>
        </authorList>
    </citation>
    <scope>NUCLEOTIDE SEQUENCE [LARGE SCALE GENOMIC DNA]</scope>
    <source>
        <strain evidence="3 4">CGMCC 1.15295</strain>
    </source>
</reference>
<gene>
    <name evidence="3" type="ORF">GCM10011531_19640</name>
</gene>
<dbReference type="NCBIfam" id="TIGR04183">
    <property type="entry name" value="Por_Secre_tail"/>
    <property type="match status" value="1"/>
</dbReference>
<name>A0A8J2XHE7_9FLAO</name>
<dbReference type="InterPro" id="IPR026444">
    <property type="entry name" value="Secre_tail"/>
</dbReference>
<protein>
    <recommendedName>
        <fullName evidence="2">Secretion system C-terminal sorting domain-containing protein</fullName>
    </recommendedName>
</protein>
<dbReference type="Gene3D" id="2.60.120.200">
    <property type="match status" value="1"/>
</dbReference>
<accession>A0A8J2XHE7</accession>
<keyword evidence="4" id="KW-1185">Reference proteome</keyword>
<keyword evidence="1" id="KW-0732">Signal</keyword>
<organism evidence="3 4">
    <name type="scientific">Aquaticitalea lipolytica</name>
    <dbReference type="NCBI Taxonomy" id="1247562"/>
    <lineage>
        <taxon>Bacteria</taxon>
        <taxon>Pseudomonadati</taxon>
        <taxon>Bacteroidota</taxon>
        <taxon>Flavobacteriia</taxon>
        <taxon>Flavobacteriales</taxon>
        <taxon>Flavobacteriaceae</taxon>
        <taxon>Aquaticitalea</taxon>
    </lineage>
</organism>
<evidence type="ECO:0000313" key="3">
    <source>
        <dbReference type="EMBL" id="GFZ88167.1"/>
    </source>
</evidence>
<dbReference type="Pfam" id="PF18962">
    <property type="entry name" value="Por_Secre_tail"/>
    <property type="match status" value="1"/>
</dbReference>